<dbReference type="EMBL" id="UZAG01023066">
    <property type="protein sequence ID" value="VDO55611.1"/>
    <property type="molecule type" value="Genomic_DNA"/>
</dbReference>
<evidence type="ECO:0000313" key="3">
    <source>
        <dbReference type="WBParaSite" id="BTMF_0001778001-mRNA-1"/>
    </source>
</evidence>
<reference evidence="3" key="1">
    <citation type="submission" date="2017-02" db="UniProtKB">
        <authorList>
            <consortium name="WormBaseParasite"/>
        </authorList>
    </citation>
    <scope>IDENTIFICATION</scope>
</reference>
<dbReference type="WBParaSite" id="BTMF_0001778001-mRNA-1">
    <property type="protein sequence ID" value="BTMF_0001778001-mRNA-1"/>
    <property type="gene ID" value="BTMF_0001778001"/>
</dbReference>
<keyword evidence="2" id="KW-1185">Reference proteome</keyword>
<dbReference type="AlphaFoldDB" id="A0A0R3RCK9"/>
<evidence type="ECO:0000313" key="2">
    <source>
        <dbReference type="Proteomes" id="UP000280834"/>
    </source>
</evidence>
<gene>
    <name evidence="1" type="ORF">BTMF_LOCUS15745</name>
</gene>
<evidence type="ECO:0000313" key="1">
    <source>
        <dbReference type="EMBL" id="VDO55611.1"/>
    </source>
</evidence>
<sequence length="58" mass="6690">MHIAVKPEMEDLSPAELHQNHSWIDKTLTSLPALPGSSHHTSIILHNLLCRSRRRYHI</sequence>
<proteinExistence type="predicted"/>
<name>A0A0R3RCK9_9BILA</name>
<organism evidence="3">
    <name type="scientific">Brugia timori</name>
    <dbReference type="NCBI Taxonomy" id="42155"/>
    <lineage>
        <taxon>Eukaryota</taxon>
        <taxon>Metazoa</taxon>
        <taxon>Ecdysozoa</taxon>
        <taxon>Nematoda</taxon>
        <taxon>Chromadorea</taxon>
        <taxon>Rhabditida</taxon>
        <taxon>Spirurina</taxon>
        <taxon>Spiruromorpha</taxon>
        <taxon>Filarioidea</taxon>
        <taxon>Onchocercidae</taxon>
        <taxon>Brugia</taxon>
    </lineage>
</organism>
<reference evidence="1 2" key="2">
    <citation type="submission" date="2018-11" db="EMBL/GenBank/DDBJ databases">
        <authorList>
            <consortium name="Pathogen Informatics"/>
        </authorList>
    </citation>
    <scope>NUCLEOTIDE SEQUENCE [LARGE SCALE GENOMIC DNA]</scope>
</reference>
<accession>A0A0R3RCK9</accession>
<dbReference type="Proteomes" id="UP000280834">
    <property type="component" value="Unassembled WGS sequence"/>
</dbReference>
<protein>
    <submittedName>
        <fullName evidence="1 3">Uncharacterized protein</fullName>
    </submittedName>
</protein>